<dbReference type="Proteomes" id="UP001642409">
    <property type="component" value="Unassembled WGS sequence"/>
</dbReference>
<reference evidence="2 3" key="2">
    <citation type="submission" date="2024-07" db="EMBL/GenBank/DDBJ databases">
        <authorList>
            <person name="Akdeniz Z."/>
        </authorList>
    </citation>
    <scope>NUCLEOTIDE SEQUENCE [LARGE SCALE GENOMIC DNA]</scope>
</reference>
<evidence type="ECO:0000313" key="2">
    <source>
        <dbReference type="EMBL" id="CAL6054675.1"/>
    </source>
</evidence>
<dbReference type="AlphaFoldDB" id="A0AA86PMX4"/>
<gene>
    <name evidence="1" type="ORF">HINF_LOCUS27728</name>
    <name evidence="2" type="ORF">HINF_LOCUS46179</name>
</gene>
<proteinExistence type="predicted"/>
<keyword evidence="3" id="KW-1185">Reference proteome</keyword>
<evidence type="ECO:0000313" key="3">
    <source>
        <dbReference type="Proteomes" id="UP001642409"/>
    </source>
</evidence>
<comment type="caution">
    <text evidence="1">The sequence shown here is derived from an EMBL/GenBank/DDBJ whole genome shotgun (WGS) entry which is preliminary data.</text>
</comment>
<sequence>MNHIQLQNLNTSQKSNEIMFCTQIMLLPDNLYEQYFDSINSPLPQNILKHKFQQYVNKILLIQQISPLNKLKNSFYTSATNYINQITQNQITSPRMLCKYIDQLQDETFWQQISQQINAPIEELKDYYYKDFSRQFESYNLSQEDKKRLQELNTRYINHSPSSIADNFLRHYKCTEKVPKHNVTMFIIHLRRKSQ</sequence>
<organism evidence="1">
    <name type="scientific">Hexamita inflata</name>
    <dbReference type="NCBI Taxonomy" id="28002"/>
    <lineage>
        <taxon>Eukaryota</taxon>
        <taxon>Metamonada</taxon>
        <taxon>Diplomonadida</taxon>
        <taxon>Hexamitidae</taxon>
        <taxon>Hexamitinae</taxon>
        <taxon>Hexamita</taxon>
    </lineage>
</organism>
<protein>
    <submittedName>
        <fullName evidence="2">Hypothetical_protein</fullName>
    </submittedName>
</protein>
<dbReference type="EMBL" id="CATOUU010000673">
    <property type="protein sequence ID" value="CAI9940083.1"/>
    <property type="molecule type" value="Genomic_DNA"/>
</dbReference>
<name>A0AA86PMX4_9EUKA</name>
<evidence type="ECO:0000313" key="1">
    <source>
        <dbReference type="EMBL" id="CAI9940083.1"/>
    </source>
</evidence>
<accession>A0AA86PMX4</accession>
<reference evidence="1" key="1">
    <citation type="submission" date="2023-06" db="EMBL/GenBank/DDBJ databases">
        <authorList>
            <person name="Kurt Z."/>
        </authorList>
    </citation>
    <scope>NUCLEOTIDE SEQUENCE</scope>
</reference>
<dbReference type="EMBL" id="CAXDID020000203">
    <property type="protein sequence ID" value="CAL6054675.1"/>
    <property type="molecule type" value="Genomic_DNA"/>
</dbReference>